<accession>A0A3B0MDH1</accession>
<dbReference type="InterPro" id="IPR002104">
    <property type="entry name" value="Integrase_catalytic"/>
</dbReference>
<keyword evidence="5" id="KW-1185">Reference proteome</keyword>
<protein>
    <submittedName>
        <fullName evidence="4">Tyrosine recombinase XerC</fullName>
    </submittedName>
</protein>
<dbReference type="GO" id="GO:0003677">
    <property type="term" value="F:DNA binding"/>
    <property type="evidence" value="ECO:0007669"/>
    <property type="project" value="UniProtKB-KW"/>
</dbReference>
<keyword evidence="2" id="KW-0233">DNA recombination</keyword>
<dbReference type="Gene3D" id="1.10.150.130">
    <property type="match status" value="1"/>
</dbReference>
<dbReference type="PROSITE" id="PS51898">
    <property type="entry name" value="TYR_RECOMBINASE"/>
    <property type="match status" value="1"/>
</dbReference>
<dbReference type="InterPro" id="IPR013762">
    <property type="entry name" value="Integrase-like_cat_sf"/>
</dbReference>
<feature type="domain" description="Tyr recombinase" evidence="3">
    <location>
        <begin position="246"/>
        <end position="423"/>
    </location>
</feature>
<evidence type="ECO:0000313" key="5">
    <source>
        <dbReference type="Proteomes" id="UP000272908"/>
    </source>
</evidence>
<dbReference type="EMBL" id="UIHC01000081">
    <property type="protein sequence ID" value="SUZ33852.1"/>
    <property type="molecule type" value="Genomic_DNA"/>
</dbReference>
<reference evidence="5" key="1">
    <citation type="submission" date="2018-08" db="EMBL/GenBank/DDBJ databases">
        <authorList>
            <person name="Rodrigo-Torres L."/>
            <person name="Arahal R. D."/>
            <person name="Lucena T."/>
        </authorList>
    </citation>
    <scope>NUCLEOTIDE SEQUENCE [LARGE SCALE GENOMIC DNA]</scope>
    <source>
        <strain evidence="5">CECT 7235</strain>
    </source>
</reference>
<dbReference type="SUPFAM" id="SSF56349">
    <property type="entry name" value="DNA breaking-rejoining enzymes"/>
    <property type="match status" value="1"/>
</dbReference>
<dbReference type="GO" id="GO:0015074">
    <property type="term" value="P:DNA integration"/>
    <property type="evidence" value="ECO:0007669"/>
    <property type="project" value="InterPro"/>
</dbReference>
<gene>
    <name evidence="4" type="primary">xerC_6</name>
    <name evidence="4" type="ORF">ROE7235_03627</name>
</gene>
<dbReference type="InterPro" id="IPR010998">
    <property type="entry name" value="Integrase_recombinase_N"/>
</dbReference>
<evidence type="ECO:0000256" key="1">
    <source>
        <dbReference type="ARBA" id="ARBA00023125"/>
    </source>
</evidence>
<dbReference type="InterPro" id="IPR011010">
    <property type="entry name" value="DNA_brk_join_enz"/>
</dbReference>
<dbReference type="Gene3D" id="1.10.443.10">
    <property type="entry name" value="Intergrase catalytic core"/>
    <property type="match status" value="1"/>
</dbReference>
<organism evidence="4 5">
    <name type="scientific">Roseinatronobacter ekhonensis</name>
    <dbReference type="NCBI Taxonomy" id="254356"/>
    <lineage>
        <taxon>Bacteria</taxon>
        <taxon>Pseudomonadati</taxon>
        <taxon>Pseudomonadota</taxon>
        <taxon>Alphaproteobacteria</taxon>
        <taxon>Rhodobacterales</taxon>
        <taxon>Paracoccaceae</taxon>
        <taxon>Roseinatronobacter</taxon>
    </lineage>
</organism>
<dbReference type="Proteomes" id="UP000272908">
    <property type="component" value="Unassembled WGS sequence"/>
</dbReference>
<dbReference type="AlphaFoldDB" id="A0A3B0MDH1"/>
<evidence type="ECO:0000313" key="4">
    <source>
        <dbReference type="EMBL" id="SUZ33852.1"/>
    </source>
</evidence>
<name>A0A3B0MDH1_9RHOB</name>
<evidence type="ECO:0000259" key="3">
    <source>
        <dbReference type="PROSITE" id="PS51898"/>
    </source>
</evidence>
<dbReference type="Pfam" id="PF00589">
    <property type="entry name" value="Phage_integrase"/>
    <property type="match status" value="1"/>
</dbReference>
<dbReference type="GO" id="GO:0006310">
    <property type="term" value="P:DNA recombination"/>
    <property type="evidence" value="ECO:0007669"/>
    <property type="project" value="UniProtKB-KW"/>
</dbReference>
<dbReference type="RefSeq" id="WP_183073576.1">
    <property type="nucleotide sequence ID" value="NZ_UIHC01000081.1"/>
</dbReference>
<proteinExistence type="predicted"/>
<dbReference type="InterPro" id="IPR046668">
    <property type="entry name" value="DUF6538"/>
</dbReference>
<evidence type="ECO:0000256" key="2">
    <source>
        <dbReference type="ARBA" id="ARBA00023172"/>
    </source>
</evidence>
<sequence length="430" mass="49102">MWGLHLKKRGRWWHYYRAVPERFCDVDNRRLISFSLRTCDFTQAKLLAAQVSCDLEGDWQRSLDAGVSLASSDLADRYGAAVAVQMERTLKPKTAGDLTDTDLIDRLRLLLNEQTSTSEKKAILGLVEQPKLSMTDAFERFWTHIEDERNGLSHDQARVKRNGYLKALSNFNAAVGDVPMYAVERQHAMAFRTWWLTRLKEKNLKPHTGNKDINALRRLISTNFDIDGVETPNPFARIKLKDEAQVPRTPFSAEQITMFIKPNAMKKLAPEFQRLLRLLVNTGMRPVEAIGLELDDVILEHEVPHVHVRKNAVRGLKTDHSERLLPLLGVSLQAAEELVVAGGWGKRLGKNMYATSIINRNLRDSGIVTDKRQSLYSLRHWFQDQLTKRDVVDRAQAQLMGHKFQRPKYGYGKDLAELRDIIAPFSIAAP</sequence>
<keyword evidence="1" id="KW-0238">DNA-binding</keyword>
<dbReference type="Pfam" id="PF20172">
    <property type="entry name" value="DUF6538"/>
    <property type="match status" value="1"/>
</dbReference>